<dbReference type="OrthoDB" id="9557at10239"/>
<proteinExistence type="predicted"/>
<sequence length="210" mass="23392">MENTNTMSIHQALAELKLLDKRINSVTNVVNFVSFAVGKKSVSGFKSVEEFEAYAKSAYQSVTDLIKRRDAIKAAIVHSNAVTKVRVGDEELTVADAIERKKTIVYRQALLRKLTTDLNDAVRSVDAENRNVQARLEELLKISLGTDRKGKEVEAEAISKNFKGDNEAYLVDPIGIRAVIDKLMAEIETFLTQIDYRLSESNTLTKITVG</sequence>
<accession>A0A0K2CMU3</accession>
<protein>
    <submittedName>
        <fullName evidence="1">Uncharacterized protein</fullName>
    </submittedName>
</protein>
<dbReference type="GeneID" id="26625954"/>
<evidence type="ECO:0000313" key="1">
    <source>
        <dbReference type="EMBL" id="ALA07142.1"/>
    </source>
</evidence>
<reference evidence="1 2" key="1">
    <citation type="journal article" date="2015" name="Genome Announc.">
        <title>Genome Sequences of Five Additional Brevibacillus laterosporus Bacteriophages.</title>
        <authorList>
            <person name="Merrill B.D."/>
            <person name="Berg J.A."/>
            <person name="Graves K.A."/>
            <person name="Ward A.T."/>
            <person name="Hilton J.A."/>
            <person name="Wake B.N."/>
            <person name="Grose J.H."/>
            <person name="Breakwell D.P."/>
            <person name="Burnett S.H."/>
        </authorList>
    </citation>
    <scope>NUCLEOTIDE SEQUENCE [LARGE SCALE GENOMIC DNA]</scope>
</reference>
<dbReference type="Proteomes" id="UP000208104">
    <property type="component" value="Segment"/>
</dbReference>
<evidence type="ECO:0000313" key="2">
    <source>
        <dbReference type="Proteomes" id="UP000208104"/>
    </source>
</evidence>
<organism evidence="1 2">
    <name type="scientific">Brevibacillus phage Jenst</name>
    <dbReference type="NCBI Taxonomy" id="1691954"/>
    <lineage>
        <taxon>Viruses</taxon>
        <taxon>Duplodnaviria</taxon>
        <taxon>Heunggongvirae</taxon>
        <taxon>Uroviricota</taxon>
        <taxon>Caudoviricetes</taxon>
        <taxon>Jenstvirus</taxon>
        <taxon>Jenstvirus jenst</taxon>
    </lineage>
</organism>
<dbReference type="EMBL" id="KT151955">
    <property type="protein sequence ID" value="ALA07142.1"/>
    <property type="molecule type" value="Genomic_DNA"/>
</dbReference>
<dbReference type="KEGG" id="vg:26625954"/>
<gene>
    <name evidence="1" type="ORF">JENST_12</name>
</gene>
<keyword evidence="2" id="KW-1185">Reference proteome</keyword>
<name>A0A0K2CMU3_9CAUD</name>
<dbReference type="RefSeq" id="YP_009199073.1">
    <property type="nucleotide sequence ID" value="NC_028805.1"/>
</dbReference>